<evidence type="ECO:0000313" key="3">
    <source>
        <dbReference type="Proteomes" id="UP001140206"/>
    </source>
</evidence>
<sequence length="341" mass="37843">MPFPMKIQPIDPTTFATNKASDHVQIKPPPKSRLKRLFEKQFPGVLRNNSSEKLAGAGEAEVGTICLDKMVINFLEENGDAKGKCGRSRCNCFNGNCGDSSDDDDFAISGDPPAISSSEATDLIKGLVVCATVSERNLLADVATLVDKHKICKRTDELRKIVADGLRSNGYDASICKSRWDKSASFPAGEYEYIDVVFKEGERVIVEVDFRSEFEIARSTKGYRALLQSLPSIFVGKEDRLQQIVAVASEAARLSLKKKGLSFPPWRKPEYMRNKWLSPYERSENSSKSDSEVREEIPAVNLLENKKPTAMIGWEPPPVKPKAIQSKPKVTGLASMLREKI</sequence>
<evidence type="ECO:0000313" key="2">
    <source>
        <dbReference type="EMBL" id="KAJ4820215.1"/>
    </source>
</evidence>
<accession>A0AAV8DML8</accession>
<dbReference type="EMBL" id="JAMFTS010000001">
    <property type="protein sequence ID" value="KAJ4820215.1"/>
    <property type="molecule type" value="Genomic_DNA"/>
</dbReference>
<dbReference type="EMBL" id="JAMFTS010000004">
    <property type="protein sequence ID" value="KAJ4767501.1"/>
    <property type="molecule type" value="Genomic_DNA"/>
</dbReference>
<comment type="caution">
    <text evidence="1">The sequence shown here is derived from an EMBL/GenBank/DDBJ whole genome shotgun (WGS) entry which is preliminary data.</text>
</comment>
<dbReference type="PANTHER" id="PTHR31579">
    <property type="entry name" value="OS03G0796600 PROTEIN"/>
    <property type="match status" value="1"/>
</dbReference>
<protein>
    <submittedName>
        <fullName evidence="1">DUF506 family protein (DUF506)</fullName>
    </submittedName>
</protein>
<organism evidence="1 3">
    <name type="scientific">Rhynchospora pubera</name>
    <dbReference type="NCBI Taxonomy" id="906938"/>
    <lineage>
        <taxon>Eukaryota</taxon>
        <taxon>Viridiplantae</taxon>
        <taxon>Streptophyta</taxon>
        <taxon>Embryophyta</taxon>
        <taxon>Tracheophyta</taxon>
        <taxon>Spermatophyta</taxon>
        <taxon>Magnoliopsida</taxon>
        <taxon>Liliopsida</taxon>
        <taxon>Poales</taxon>
        <taxon>Cyperaceae</taxon>
        <taxon>Cyperoideae</taxon>
        <taxon>Rhynchosporeae</taxon>
        <taxon>Rhynchospora</taxon>
    </lineage>
</organism>
<dbReference type="PANTHER" id="PTHR31579:SF1">
    <property type="entry name" value="OS03G0796600 PROTEIN"/>
    <property type="match status" value="1"/>
</dbReference>
<dbReference type="Pfam" id="PF04720">
    <property type="entry name" value="PDDEXK_6"/>
    <property type="match status" value="1"/>
</dbReference>
<dbReference type="InterPro" id="IPR006502">
    <property type="entry name" value="PDDEXK-like"/>
</dbReference>
<reference evidence="1" key="1">
    <citation type="submission" date="2022-08" db="EMBL/GenBank/DDBJ databases">
        <authorList>
            <person name="Marques A."/>
        </authorList>
    </citation>
    <scope>NUCLEOTIDE SEQUENCE</scope>
    <source>
        <strain evidence="1">RhyPub2mFocal</strain>
        <tissue evidence="1">Leaves</tissue>
    </source>
</reference>
<dbReference type="Proteomes" id="UP001140206">
    <property type="component" value="Chromosome 1"/>
</dbReference>
<keyword evidence="3" id="KW-1185">Reference proteome</keyword>
<proteinExistence type="predicted"/>
<name>A0AAV8DML8_9POAL</name>
<dbReference type="AlphaFoldDB" id="A0AAV8DML8"/>
<dbReference type="Proteomes" id="UP001140206">
    <property type="component" value="Chromosome 4"/>
</dbReference>
<gene>
    <name evidence="2" type="ORF">LUZ62_032781</name>
    <name evidence="1" type="ORF">LUZ62_077876</name>
</gene>
<dbReference type="NCBIfam" id="TIGR01615">
    <property type="entry name" value="A_thal_3542"/>
    <property type="match status" value="1"/>
</dbReference>
<evidence type="ECO:0000313" key="1">
    <source>
        <dbReference type="EMBL" id="KAJ4767501.1"/>
    </source>
</evidence>